<gene>
    <name evidence="2" type="ORF">MSIBF_A450003</name>
</gene>
<evidence type="ECO:0000259" key="1">
    <source>
        <dbReference type="Pfam" id="PF18929"/>
    </source>
</evidence>
<dbReference type="InterPro" id="IPR043734">
    <property type="entry name" value="DUF5678"/>
</dbReference>
<accession>A0A098ECI4</accession>
<evidence type="ECO:0000313" key="2">
    <source>
        <dbReference type="EMBL" id="CEG13697.1"/>
    </source>
</evidence>
<organism evidence="2">
    <name type="scientific">groundwater metagenome</name>
    <dbReference type="NCBI Taxonomy" id="717931"/>
    <lineage>
        <taxon>unclassified sequences</taxon>
        <taxon>metagenomes</taxon>
        <taxon>ecological metagenomes</taxon>
    </lineage>
</organism>
<feature type="domain" description="DUF5678" evidence="1">
    <location>
        <begin position="31"/>
        <end position="76"/>
    </location>
</feature>
<sequence length="88" mass="10342">MKYLTITKEDKKAFRRMQEDEKFLEKNYDGLISEYPNKWIAILNKKIVGVNEDIDALLADMRKRGIDTSKALIEFLSTTDDVWTLQVK</sequence>
<proteinExistence type="predicted"/>
<reference evidence="2" key="1">
    <citation type="submission" date="2014-09" db="EMBL/GenBank/DDBJ databases">
        <authorList>
            <person name="Probst J Alexander"/>
        </authorList>
    </citation>
    <scope>NUCLEOTIDE SEQUENCE</scope>
</reference>
<dbReference type="Pfam" id="PF18929">
    <property type="entry name" value="DUF5678"/>
    <property type="match status" value="1"/>
</dbReference>
<dbReference type="EMBL" id="CCXY01000390">
    <property type="protein sequence ID" value="CEG13697.1"/>
    <property type="molecule type" value="Genomic_DNA"/>
</dbReference>
<protein>
    <recommendedName>
        <fullName evidence="1">DUF5678 domain-containing protein</fullName>
    </recommendedName>
</protein>
<name>A0A098ECI4_9ZZZZ</name>
<dbReference type="AlphaFoldDB" id="A0A098ECI4"/>